<keyword evidence="2" id="KW-0378">Hydrolase</keyword>
<feature type="compositionally biased region" description="Basic and acidic residues" evidence="1">
    <location>
        <begin position="358"/>
        <end position="371"/>
    </location>
</feature>
<dbReference type="PANTHER" id="PTHR11203">
    <property type="entry name" value="CLEAVAGE AND POLYADENYLATION SPECIFICITY FACTOR FAMILY MEMBER"/>
    <property type="match status" value="1"/>
</dbReference>
<name>A0A6I3XJW8_9BURK</name>
<dbReference type="InterPro" id="IPR036866">
    <property type="entry name" value="RibonucZ/Hydroxyglut_hydro"/>
</dbReference>
<dbReference type="OrthoDB" id="9803916at2"/>
<comment type="caution">
    <text evidence="2">The sequence shown here is derived from an EMBL/GenBank/DDBJ whole genome shotgun (WGS) entry which is preliminary data.</text>
</comment>
<keyword evidence="2" id="KW-0540">Nuclease</keyword>
<keyword evidence="3" id="KW-1185">Reference proteome</keyword>
<dbReference type="EC" id="3.1.-.-" evidence="2"/>
<dbReference type="GO" id="GO:0016874">
    <property type="term" value="F:ligase activity"/>
    <property type="evidence" value="ECO:0007669"/>
    <property type="project" value="UniProtKB-KW"/>
</dbReference>
<evidence type="ECO:0000313" key="3">
    <source>
        <dbReference type="Proteomes" id="UP000431684"/>
    </source>
</evidence>
<gene>
    <name evidence="2" type="ORF">GJV26_20625</name>
</gene>
<dbReference type="Gene3D" id="3.60.15.10">
    <property type="entry name" value="Ribonuclease Z/Hydroxyacylglutathione hydrolase-like"/>
    <property type="match status" value="1"/>
</dbReference>
<dbReference type="GO" id="GO:0004527">
    <property type="term" value="F:exonuclease activity"/>
    <property type="evidence" value="ECO:0007669"/>
    <property type="project" value="UniProtKB-KW"/>
</dbReference>
<evidence type="ECO:0000256" key="1">
    <source>
        <dbReference type="SAM" id="MobiDB-lite"/>
    </source>
</evidence>
<protein>
    <submittedName>
        <fullName evidence="2">Ligase-associated DNA damage response exonuclease</fullName>
        <ecNumber evidence="2">3.1.-.-</ecNumber>
    </submittedName>
</protein>
<dbReference type="InterPro" id="IPR026360">
    <property type="entry name" value="Xnuc_lig_assoc"/>
</dbReference>
<dbReference type="EMBL" id="WNWM01000002">
    <property type="protein sequence ID" value="MUI14850.1"/>
    <property type="molecule type" value="Genomic_DNA"/>
</dbReference>
<reference evidence="2 3" key="1">
    <citation type="submission" date="2019-11" db="EMBL/GenBank/DDBJ databases">
        <title>Draft Genome Sequences of Six Type Strains of the Genus Massilia.</title>
        <authorList>
            <person name="Miess H."/>
            <person name="Frediansyah A."/>
            <person name="Goeker M."/>
            <person name="Gross H."/>
        </authorList>
    </citation>
    <scope>NUCLEOTIDE SEQUENCE [LARGE SCALE GENOMIC DNA]</scope>
    <source>
        <strain evidence="2 3">DSM 17513</strain>
    </source>
</reference>
<dbReference type="PANTHER" id="PTHR11203:SF49">
    <property type="entry name" value="BLL1145 PROTEIN"/>
    <property type="match status" value="1"/>
</dbReference>
<feature type="compositionally biased region" description="Low complexity" evidence="1">
    <location>
        <begin position="372"/>
        <end position="381"/>
    </location>
</feature>
<proteinExistence type="predicted"/>
<keyword evidence="2" id="KW-0436">Ligase</keyword>
<dbReference type="InterPro" id="IPR050698">
    <property type="entry name" value="MBL"/>
</dbReference>
<dbReference type="Gene3D" id="3.40.50.10890">
    <property type="match status" value="1"/>
</dbReference>
<feature type="compositionally biased region" description="Low complexity" evidence="1">
    <location>
        <begin position="332"/>
        <end position="345"/>
    </location>
</feature>
<evidence type="ECO:0000313" key="2">
    <source>
        <dbReference type="EMBL" id="MUI14850.1"/>
    </source>
</evidence>
<sequence length="395" mass="42340">MAGDMVVVRREGLYCVPGGFYIDPWRPVERAVITHGHGDHARVGHGHYLAAAPGIGILKSRLGDITVQSLEYGETIEHNGVRISLHPAGHVLGSAQVRMEYGGEVWVASGDYKVEADATCAPFEPVRCHTFITESTFGLPIYRWEPQQQTFDDINAWWRRNAEQGRASLMLSYAFGKAQRILSGLDPAIGPIVCHGAVEPLNRVYREAGVALPPTRMVSEVDKADLKSALIIAPPSAGGSPWVRRFGDYSDAFASGWMLLRGARRRRGVDRGFVLSDHADWPGLMSAIKATGAERVVVTHGSIPIMVRWLCQNGYDAKGFDTEYGDDEAEDAAAAGAAAEGATGDRAAENPAAPELDAVAKRWAVPDKADAARAAGTAAARPGDDEGNSEGKGDA</sequence>
<dbReference type="GO" id="GO:0004521">
    <property type="term" value="F:RNA endonuclease activity"/>
    <property type="evidence" value="ECO:0007669"/>
    <property type="project" value="TreeGrafter"/>
</dbReference>
<dbReference type="RefSeq" id="WP_155710612.1">
    <property type="nucleotide sequence ID" value="NZ_BMWU01000007.1"/>
</dbReference>
<keyword evidence="2" id="KW-0269">Exonuclease</keyword>
<dbReference type="Proteomes" id="UP000431684">
    <property type="component" value="Unassembled WGS sequence"/>
</dbReference>
<dbReference type="AlphaFoldDB" id="A0A6I3XJW8"/>
<organism evidence="2 3">
    <name type="scientific">Pseudoduganella dura</name>
    <dbReference type="NCBI Taxonomy" id="321982"/>
    <lineage>
        <taxon>Bacteria</taxon>
        <taxon>Pseudomonadati</taxon>
        <taxon>Pseudomonadota</taxon>
        <taxon>Betaproteobacteria</taxon>
        <taxon>Burkholderiales</taxon>
        <taxon>Oxalobacteraceae</taxon>
        <taxon>Telluria group</taxon>
        <taxon>Pseudoduganella</taxon>
    </lineage>
</organism>
<dbReference type="NCBIfam" id="TIGR04122">
    <property type="entry name" value="Xnuc_lig_assoc"/>
    <property type="match status" value="1"/>
</dbReference>
<accession>A0A6I3XJW8</accession>
<dbReference type="SUPFAM" id="SSF56281">
    <property type="entry name" value="Metallo-hydrolase/oxidoreductase"/>
    <property type="match status" value="1"/>
</dbReference>
<feature type="region of interest" description="Disordered" evidence="1">
    <location>
        <begin position="331"/>
        <end position="395"/>
    </location>
</feature>